<evidence type="ECO:0000313" key="1">
    <source>
        <dbReference type="EMBL" id="RDZ26981.1"/>
    </source>
</evidence>
<protein>
    <submittedName>
        <fullName evidence="1">RebB like protein</fullName>
    </submittedName>
</protein>
<gene>
    <name evidence="1" type="ORF">DX914_11965</name>
</gene>
<keyword evidence="2" id="KW-1185">Reference proteome</keyword>
<reference evidence="1 2" key="1">
    <citation type="submission" date="2018-08" db="EMBL/GenBank/DDBJ databases">
        <title>Lysobacter sp. zong2l5, whole genome shotgun sequence.</title>
        <authorList>
            <person name="Zhang X."/>
            <person name="Feng G."/>
            <person name="Zhu H."/>
        </authorList>
    </citation>
    <scope>NUCLEOTIDE SEQUENCE [LARGE SCALE GENOMIC DNA]</scope>
    <source>
        <strain evidence="2">zong2l5</strain>
    </source>
</reference>
<dbReference type="EMBL" id="QTSU01000002">
    <property type="protein sequence ID" value="RDZ26981.1"/>
    <property type="molecule type" value="Genomic_DNA"/>
</dbReference>
<comment type="caution">
    <text evidence="1">The sequence shown here is derived from an EMBL/GenBank/DDBJ whole genome shotgun (WGS) entry which is preliminary data.</text>
</comment>
<dbReference type="RefSeq" id="WP_115859359.1">
    <property type="nucleotide sequence ID" value="NZ_QTSU01000002.1"/>
</dbReference>
<accession>A0A371JZ92</accession>
<dbReference type="InterPro" id="IPR021070">
    <property type="entry name" value="Killing_trait_RebB"/>
</dbReference>
<sequence>MADNPLVNSPIADAVAAAQVSVTAEAPAQAVASLYQLASHVTGLSLQNAVHGQQTLNPLSTAVVSKAVQLIMAIGG</sequence>
<organism evidence="1 2">
    <name type="scientific">Lysobacter silvisoli</name>
    <dbReference type="NCBI Taxonomy" id="2293254"/>
    <lineage>
        <taxon>Bacteria</taxon>
        <taxon>Pseudomonadati</taxon>
        <taxon>Pseudomonadota</taxon>
        <taxon>Gammaproteobacteria</taxon>
        <taxon>Lysobacterales</taxon>
        <taxon>Lysobacteraceae</taxon>
        <taxon>Lysobacter</taxon>
    </lineage>
</organism>
<dbReference type="Pfam" id="PF11747">
    <property type="entry name" value="RebB"/>
    <property type="match status" value="1"/>
</dbReference>
<dbReference type="AlphaFoldDB" id="A0A371JZ92"/>
<name>A0A371JZ92_9GAMM</name>
<proteinExistence type="predicted"/>
<dbReference type="Proteomes" id="UP000264492">
    <property type="component" value="Unassembled WGS sequence"/>
</dbReference>
<evidence type="ECO:0000313" key="2">
    <source>
        <dbReference type="Proteomes" id="UP000264492"/>
    </source>
</evidence>
<dbReference type="OrthoDB" id="5900848at2"/>